<protein>
    <submittedName>
        <fullName evidence="1">Uncharacterized protein</fullName>
    </submittedName>
</protein>
<organism evidence="1 2">
    <name type="scientific">Megaselia scalaris</name>
    <name type="common">Humpbacked fly</name>
    <name type="synonym">Phora scalaris</name>
    <dbReference type="NCBI Taxonomy" id="36166"/>
    <lineage>
        <taxon>Eukaryota</taxon>
        <taxon>Metazoa</taxon>
        <taxon>Ecdysozoa</taxon>
        <taxon>Arthropoda</taxon>
        <taxon>Hexapoda</taxon>
        <taxon>Insecta</taxon>
        <taxon>Pterygota</taxon>
        <taxon>Neoptera</taxon>
        <taxon>Endopterygota</taxon>
        <taxon>Diptera</taxon>
        <taxon>Brachycera</taxon>
        <taxon>Muscomorpha</taxon>
        <taxon>Platypezoidea</taxon>
        <taxon>Phoridae</taxon>
        <taxon>Megaseliini</taxon>
        <taxon>Megaselia</taxon>
    </lineage>
</organism>
<reference evidence="1" key="2">
    <citation type="submission" date="2015-06" db="UniProtKB">
        <authorList>
            <consortium name="EnsemblMetazoa"/>
        </authorList>
    </citation>
    <scope>IDENTIFICATION</scope>
</reference>
<dbReference type="AlphaFoldDB" id="T1H1Y1"/>
<keyword evidence="2" id="KW-1185">Reference proteome</keyword>
<dbReference type="OMA" id="CMERTHD"/>
<name>T1H1Y1_MEGSC</name>
<dbReference type="EMBL" id="CAQQ02374468">
    <property type="status" value="NOT_ANNOTATED_CDS"/>
    <property type="molecule type" value="Genomic_DNA"/>
</dbReference>
<evidence type="ECO:0000313" key="1">
    <source>
        <dbReference type="EnsemblMetazoa" id="MESCA010205-PA"/>
    </source>
</evidence>
<proteinExistence type="predicted"/>
<dbReference type="EnsemblMetazoa" id="MESCA010205-RA">
    <property type="protein sequence ID" value="MESCA010205-PA"/>
    <property type="gene ID" value="MESCA010205"/>
</dbReference>
<dbReference type="Proteomes" id="UP000015102">
    <property type="component" value="Unassembled WGS sequence"/>
</dbReference>
<accession>T1H1Y1</accession>
<sequence>MMLISSLTEMVDVSKFGSRIAVVNGNSGKYMVNPTHSVMQVFQDLKSSYGNFPTFLSLEQSLLSISSHMDAENSNKTNDWSGLSQVILVVSQNQQISTDAFDRAKTILQGEYTKYHDLYFIFLTDIPDTYKELVSTLSSYPEAFRKSHFLYVESSRKEPSEFNIPLMRTFRNIKKYLHIPPCIKGRGPDSYPDTTLDSYEDYVSRQQDNYYQINSQQLSLNKHFFVKFQGVSYGSITVCMERTHDNLECLSTLYNEFESVRLI</sequence>
<dbReference type="HOGENOM" id="CLU_1058809_0_0_1"/>
<reference evidence="2" key="1">
    <citation type="submission" date="2013-02" db="EMBL/GenBank/DDBJ databases">
        <authorList>
            <person name="Hughes D."/>
        </authorList>
    </citation>
    <scope>NUCLEOTIDE SEQUENCE</scope>
    <source>
        <strain>Durham</strain>
        <strain evidence="2">NC isolate 2 -- Noor lab</strain>
    </source>
</reference>
<dbReference type="STRING" id="36166.T1H1Y1"/>
<evidence type="ECO:0000313" key="2">
    <source>
        <dbReference type="Proteomes" id="UP000015102"/>
    </source>
</evidence>